<protein>
    <submittedName>
        <fullName evidence="1">Uncharacterized protein</fullName>
    </submittedName>
</protein>
<dbReference type="AlphaFoldDB" id="A0AA38LLS3"/>
<feature type="non-terminal residue" evidence="1">
    <location>
        <position position="1"/>
    </location>
</feature>
<keyword evidence="2" id="KW-1185">Reference proteome</keyword>
<organism evidence="1 2">
    <name type="scientific">Taxus chinensis</name>
    <name type="common">Chinese yew</name>
    <name type="synonym">Taxus wallichiana var. chinensis</name>
    <dbReference type="NCBI Taxonomy" id="29808"/>
    <lineage>
        <taxon>Eukaryota</taxon>
        <taxon>Viridiplantae</taxon>
        <taxon>Streptophyta</taxon>
        <taxon>Embryophyta</taxon>
        <taxon>Tracheophyta</taxon>
        <taxon>Spermatophyta</taxon>
        <taxon>Pinopsida</taxon>
        <taxon>Pinidae</taxon>
        <taxon>Conifers II</taxon>
        <taxon>Cupressales</taxon>
        <taxon>Taxaceae</taxon>
        <taxon>Taxus</taxon>
    </lineage>
</organism>
<dbReference type="Proteomes" id="UP000824469">
    <property type="component" value="Unassembled WGS sequence"/>
</dbReference>
<evidence type="ECO:0000313" key="1">
    <source>
        <dbReference type="EMBL" id="KAH9325987.1"/>
    </source>
</evidence>
<evidence type="ECO:0000313" key="2">
    <source>
        <dbReference type="Proteomes" id="UP000824469"/>
    </source>
</evidence>
<feature type="non-terminal residue" evidence="1">
    <location>
        <position position="59"/>
    </location>
</feature>
<comment type="caution">
    <text evidence="1">The sequence shown here is derived from an EMBL/GenBank/DDBJ whole genome shotgun (WGS) entry which is preliminary data.</text>
</comment>
<sequence length="59" mass="6439">PLPQQISPAFACAVSQQESGYSQRAESSSILKKSGHLQPNCFFLGSSYHTFNKCSICTK</sequence>
<reference evidence="1 2" key="1">
    <citation type="journal article" date="2021" name="Nat. Plants">
        <title>The Taxus genome provides insights into paclitaxel biosynthesis.</title>
        <authorList>
            <person name="Xiong X."/>
            <person name="Gou J."/>
            <person name="Liao Q."/>
            <person name="Li Y."/>
            <person name="Zhou Q."/>
            <person name="Bi G."/>
            <person name="Li C."/>
            <person name="Du R."/>
            <person name="Wang X."/>
            <person name="Sun T."/>
            <person name="Guo L."/>
            <person name="Liang H."/>
            <person name="Lu P."/>
            <person name="Wu Y."/>
            <person name="Zhang Z."/>
            <person name="Ro D.K."/>
            <person name="Shang Y."/>
            <person name="Huang S."/>
            <person name="Yan J."/>
        </authorList>
    </citation>
    <scope>NUCLEOTIDE SEQUENCE [LARGE SCALE GENOMIC DNA]</scope>
    <source>
        <strain evidence="1">Ta-2019</strain>
    </source>
</reference>
<proteinExistence type="predicted"/>
<accession>A0AA38LLS3</accession>
<name>A0AA38LLS3_TAXCH</name>
<dbReference type="EMBL" id="JAHRHJ020000002">
    <property type="protein sequence ID" value="KAH9325987.1"/>
    <property type="molecule type" value="Genomic_DNA"/>
</dbReference>
<gene>
    <name evidence="1" type="ORF">KI387_006165</name>
</gene>